<keyword evidence="5" id="KW-1185">Reference proteome</keyword>
<feature type="signal peptide" evidence="2">
    <location>
        <begin position="1"/>
        <end position="22"/>
    </location>
</feature>
<evidence type="ECO:0000313" key="4">
    <source>
        <dbReference type="EMBL" id="XAO45384.1"/>
    </source>
</evidence>
<accession>A0AAU6WC91</accession>
<protein>
    <submittedName>
        <fullName evidence="4">HNH endonuclease family protein</fullName>
    </submittedName>
</protein>
<evidence type="ECO:0000256" key="1">
    <source>
        <dbReference type="SAM" id="MobiDB-lite"/>
    </source>
</evidence>
<dbReference type="EMBL" id="CP125942">
    <property type="protein sequence ID" value="XAO45384.1"/>
    <property type="molecule type" value="Genomic_DNA"/>
</dbReference>
<keyword evidence="4" id="KW-0378">Hydrolase</keyword>
<dbReference type="PANTHER" id="PTHR24094:SF15">
    <property type="entry name" value="AMP-DEPENDENT SYNTHETASE_LIGASE DOMAIN-CONTAINING PROTEIN-RELATED"/>
    <property type="match status" value="1"/>
</dbReference>
<evidence type="ECO:0000313" key="5">
    <source>
        <dbReference type="Proteomes" id="UP001486888"/>
    </source>
</evidence>
<organism evidence="4 5">
    <name type="scientific">Glutamicibacter ectropisis</name>
    <dbReference type="NCBI Taxonomy" id="3046593"/>
    <lineage>
        <taxon>Bacteria</taxon>
        <taxon>Bacillati</taxon>
        <taxon>Actinomycetota</taxon>
        <taxon>Actinomycetes</taxon>
        <taxon>Micrococcales</taxon>
        <taxon>Micrococcaceae</taxon>
        <taxon>Glutamicibacter</taxon>
    </lineage>
</organism>
<dbReference type="AlphaFoldDB" id="A0AAU6WC91"/>
<dbReference type="Proteomes" id="UP001486888">
    <property type="component" value="Chromosome"/>
</dbReference>
<reference evidence="4 5" key="1">
    <citation type="submission" date="2023-05" db="EMBL/GenBank/DDBJ databases">
        <title>Glutamicibacter sp. B1, complete genome.</title>
        <authorList>
            <person name="Long Y.H."/>
            <person name="Fang T."/>
            <person name="Li X.Y."/>
        </authorList>
    </citation>
    <scope>NUCLEOTIDE SEQUENCE [LARGE SCALE GENOMIC DNA]</scope>
    <source>
        <strain evidence="4 5">B1</strain>
    </source>
</reference>
<dbReference type="PANTHER" id="PTHR24094">
    <property type="entry name" value="SECRETED PROTEIN"/>
    <property type="match status" value="1"/>
</dbReference>
<feature type="domain" description="GmrSD restriction endonucleases C-terminal" evidence="3">
    <location>
        <begin position="107"/>
        <end position="242"/>
    </location>
</feature>
<feature type="region of interest" description="Disordered" evidence="1">
    <location>
        <begin position="259"/>
        <end position="303"/>
    </location>
</feature>
<evidence type="ECO:0000259" key="3">
    <source>
        <dbReference type="Pfam" id="PF07510"/>
    </source>
</evidence>
<name>A0AAU6WC91_9MICC</name>
<dbReference type="GO" id="GO:0004519">
    <property type="term" value="F:endonuclease activity"/>
    <property type="evidence" value="ECO:0007669"/>
    <property type="project" value="UniProtKB-KW"/>
</dbReference>
<keyword evidence="2" id="KW-0732">Signal</keyword>
<sequence>MPRKLFALLCAAVLVLTGCSVPSDTDNSTVSASDVLEPTSTSSEELHIELASTKSNKVNPGPKLNGPKALSMLKSLPVKGKAPATGYNRNKKFGNGWKDYDGDKCDERQDTLSRDMSKVKFKDRKKCTVASGTLHDKYTSKKINWKVKSGSVDIDHVVALKNAWISGAQQLSQSQRQALANDPLNLIAADASANRKKGDKNAAEWLPKNKSFRCQYVATQISVKKKYALSVTKAEKNAMTKVLNTCRNQKGAKVTAIKPAGNQKKNTQKKSAPKKSPSLVKGTVHPGSYCKNADKGKRGKAKSGKVYTCKYDANGKLRWRV</sequence>
<evidence type="ECO:0000256" key="2">
    <source>
        <dbReference type="SAM" id="SignalP"/>
    </source>
</evidence>
<feature type="chain" id="PRO_5043604920" evidence="2">
    <location>
        <begin position="23"/>
        <end position="321"/>
    </location>
</feature>
<dbReference type="Pfam" id="PF07510">
    <property type="entry name" value="GmrSD_C"/>
    <property type="match status" value="1"/>
</dbReference>
<gene>
    <name evidence="4" type="ORF">QMQ05_13685</name>
</gene>
<keyword evidence="4" id="KW-0255">Endonuclease</keyword>
<dbReference type="KEGG" id="gey:QMQ05_13685"/>
<dbReference type="PROSITE" id="PS51257">
    <property type="entry name" value="PROKAR_LIPOPROTEIN"/>
    <property type="match status" value="1"/>
</dbReference>
<keyword evidence="4" id="KW-0540">Nuclease</keyword>
<dbReference type="InterPro" id="IPR011089">
    <property type="entry name" value="GmrSD_C"/>
</dbReference>
<dbReference type="RefSeq" id="WP_058256385.1">
    <property type="nucleotide sequence ID" value="NZ_CP125942.1"/>
</dbReference>
<proteinExistence type="predicted"/>